<accession>A0AAU8IGR5</accession>
<dbReference type="RefSeq" id="WP_353948847.1">
    <property type="nucleotide sequence ID" value="NZ_CP159510.1"/>
</dbReference>
<dbReference type="Pfam" id="PF01381">
    <property type="entry name" value="HTH_3"/>
    <property type="match status" value="1"/>
</dbReference>
<protein>
    <submittedName>
        <fullName evidence="2">Pentapeptide repeat-containing protein</fullName>
    </submittedName>
</protein>
<feature type="domain" description="HTH cro/C1-type" evidence="1">
    <location>
        <begin position="10"/>
        <end position="64"/>
    </location>
</feature>
<dbReference type="PROSITE" id="PS50943">
    <property type="entry name" value="HTH_CROC1"/>
    <property type="match status" value="1"/>
</dbReference>
<dbReference type="AlphaFoldDB" id="A0AAU8IGR5"/>
<dbReference type="InterPro" id="IPR010982">
    <property type="entry name" value="Lambda_DNA-bd_dom_sf"/>
</dbReference>
<organism evidence="2">
    <name type="scientific">Sporolactobacillus sp. Y61</name>
    <dbReference type="NCBI Taxonomy" id="3160863"/>
    <lineage>
        <taxon>Bacteria</taxon>
        <taxon>Bacillati</taxon>
        <taxon>Bacillota</taxon>
        <taxon>Bacilli</taxon>
        <taxon>Bacillales</taxon>
        <taxon>Sporolactobacillaceae</taxon>
        <taxon>Sporolactobacillus</taxon>
    </lineage>
</organism>
<dbReference type="CDD" id="cd00093">
    <property type="entry name" value="HTH_XRE"/>
    <property type="match status" value="1"/>
</dbReference>
<dbReference type="InterPro" id="IPR001646">
    <property type="entry name" value="5peptide_repeat"/>
</dbReference>
<dbReference type="SUPFAM" id="SSF47413">
    <property type="entry name" value="lambda repressor-like DNA-binding domains"/>
    <property type="match status" value="1"/>
</dbReference>
<proteinExistence type="predicted"/>
<dbReference type="GO" id="GO:0003677">
    <property type="term" value="F:DNA binding"/>
    <property type="evidence" value="ECO:0007669"/>
    <property type="project" value="InterPro"/>
</dbReference>
<dbReference type="EMBL" id="CP159510">
    <property type="protein sequence ID" value="XCJ17725.1"/>
    <property type="molecule type" value="Genomic_DNA"/>
</dbReference>
<dbReference type="Gene3D" id="1.10.260.40">
    <property type="entry name" value="lambda repressor-like DNA-binding domains"/>
    <property type="match status" value="1"/>
</dbReference>
<dbReference type="SMART" id="SM00530">
    <property type="entry name" value="HTH_XRE"/>
    <property type="match status" value="1"/>
</dbReference>
<gene>
    <name evidence="2" type="ORF">ABNN70_04390</name>
</gene>
<dbReference type="Gene3D" id="2.160.20.80">
    <property type="entry name" value="E3 ubiquitin-protein ligase SopA"/>
    <property type="match status" value="1"/>
</dbReference>
<sequence length="295" mass="33114">MTTNEIGEKIAVARKLKNFSQAQLSEQLAVSAQAVGKWERGESMPDIMTFQRMATILGTDLNYFVRGNDSVPETEPILSTIAAEEKDTPEKPDWNLSGGNWIDADFSGLHGLTERFNGSNIEKCRFLKSDLAGLVLKGNNIRGSDFSRSDLSGCKFAHTNINQDTFIGCDFTRSSFFHSKVSDCDFSMANLTGVVSKWSHFKKVNLNGTVLYRTKFEYSQLTDNTFTGEITECSFENCDFARVIFDGAILRQCFFKNAKLKRATFVNCQVDRLTYAFMKTCKADLTDVTVTEDKK</sequence>
<dbReference type="PANTHER" id="PTHR14136:SF17">
    <property type="entry name" value="BTB_POZ DOMAIN-CONTAINING PROTEIN KCTD9"/>
    <property type="match status" value="1"/>
</dbReference>
<dbReference type="InterPro" id="IPR001387">
    <property type="entry name" value="Cro/C1-type_HTH"/>
</dbReference>
<dbReference type="InterPro" id="IPR051082">
    <property type="entry name" value="Pentapeptide-BTB/POZ_domain"/>
</dbReference>
<evidence type="ECO:0000259" key="1">
    <source>
        <dbReference type="PROSITE" id="PS50943"/>
    </source>
</evidence>
<name>A0AAU8IGR5_9BACL</name>
<dbReference type="PANTHER" id="PTHR14136">
    <property type="entry name" value="BTB_POZ DOMAIN-CONTAINING PROTEIN KCTD9"/>
    <property type="match status" value="1"/>
</dbReference>
<reference evidence="2" key="1">
    <citation type="submission" date="2024-06" db="EMBL/GenBank/DDBJ databases">
        <authorList>
            <person name="Fan A."/>
            <person name="Zhang F.Y."/>
            <person name="Zhang L."/>
        </authorList>
    </citation>
    <scope>NUCLEOTIDE SEQUENCE</scope>
    <source>
        <strain evidence="2">Y61</strain>
    </source>
</reference>
<dbReference type="Pfam" id="PF00805">
    <property type="entry name" value="Pentapeptide"/>
    <property type="match status" value="2"/>
</dbReference>
<dbReference type="SUPFAM" id="SSF141571">
    <property type="entry name" value="Pentapeptide repeat-like"/>
    <property type="match status" value="2"/>
</dbReference>
<evidence type="ECO:0000313" key="2">
    <source>
        <dbReference type="EMBL" id="XCJ17725.1"/>
    </source>
</evidence>